<dbReference type="PANTHER" id="PTHR45663">
    <property type="entry name" value="GEO12009P1"/>
    <property type="match status" value="1"/>
</dbReference>
<dbReference type="NCBIfam" id="TIGR01068">
    <property type="entry name" value="thioredoxin"/>
    <property type="match status" value="1"/>
</dbReference>
<evidence type="ECO:0000256" key="1">
    <source>
        <dbReference type="ARBA" id="ARBA00022448"/>
    </source>
</evidence>
<feature type="domain" description="Thioredoxin" evidence="5">
    <location>
        <begin position="1"/>
        <end position="112"/>
    </location>
</feature>
<dbReference type="Gene3D" id="3.40.30.10">
    <property type="entry name" value="Glutaredoxin"/>
    <property type="match status" value="1"/>
</dbReference>
<dbReference type="InterPro" id="IPR013766">
    <property type="entry name" value="Thioredoxin_domain"/>
</dbReference>
<dbReference type="PANTHER" id="PTHR45663:SF11">
    <property type="entry name" value="GEO12009P1"/>
    <property type="match status" value="1"/>
</dbReference>
<evidence type="ECO:0000259" key="5">
    <source>
        <dbReference type="PROSITE" id="PS51352"/>
    </source>
</evidence>
<dbReference type="CDD" id="cd02947">
    <property type="entry name" value="TRX_family"/>
    <property type="match status" value="1"/>
</dbReference>
<dbReference type="Pfam" id="PF00085">
    <property type="entry name" value="Thioredoxin"/>
    <property type="match status" value="1"/>
</dbReference>
<keyword evidence="1" id="KW-0813">Transport</keyword>
<evidence type="ECO:0000256" key="4">
    <source>
        <dbReference type="ARBA" id="ARBA00023284"/>
    </source>
</evidence>
<protein>
    <recommendedName>
        <fullName evidence="5">Thioredoxin domain-containing protein</fullName>
    </recommendedName>
</protein>
<keyword evidence="2" id="KW-0249">Electron transport</keyword>
<organism evidence="6">
    <name type="scientific">marine sediment metagenome</name>
    <dbReference type="NCBI Taxonomy" id="412755"/>
    <lineage>
        <taxon>unclassified sequences</taxon>
        <taxon>metagenomes</taxon>
        <taxon>ecological metagenomes</taxon>
    </lineage>
</organism>
<dbReference type="PROSITE" id="PS51352">
    <property type="entry name" value="THIOREDOXIN_2"/>
    <property type="match status" value="1"/>
</dbReference>
<proteinExistence type="predicted"/>
<name>X1FMR6_9ZZZZ</name>
<gene>
    <name evidence="6" type="ORF">S03H2_20026</name>
</gene>
<dbReference type="GO" id="GO:0005829">
    <property type="term" value="C:cytosol"/>
    <property type="evidence" value="ECO:0007669"/>
    <property type="project" value="TreeGrafter"/>
</dbReference>
<dbReference type="AlphaFoldDB" id="X1FMR6"/>
<dbReference type="GO" id="GO:0045454">
    <property type="term" value="P:cell redox homeostasis"/>
    <property type="evidence" value="ECO:0007669"/>
    <property type="project" value="TreeGrafter"/>
</dbReference>
<accession>X1FMR6</accession>
<keyword evidence="4" id="KW-0676">Redox-active center</keyword>
<dbReference type="FunFam" id="3.40.30.10:FF:000001">
    <property type="entry name" value="Thioredoxin"/>
    <property type="match status" value="1"/>
</dbReference>
<keyword evidence="3" id="KW-1015">Disulfide bond</keyword>
<reference evidence="6" key="1">
    <citation type="journal article" date="2014" name="Front. Microbiol.">
        <title>High frequency of phylogenetically diverse reductive dehalogenase-homologous genes in deep subseafloor sedimentary metagenomes.</title>
        <authorList>
            <person name="Kawai M."/>
            <person name="Futagami T."/>
            <person name="Toyoda A."/>
            <person name="Takaki Y."/>
            <person name="Nishi S."/>
            <person name="Hori S."/>
            <person name="Arai W."/>
            <person name="Tsubouchi T."/>
            <person name="Morono Y."/>
            <person name="Uchiyama I."/>
            <person name="Ito T."/>
            <person name="Fujiyama A."/>
            <person name="Inagaki F."/>
            <person name="Takami H."/>
        </authorList>
    </citation>
    <scope>NUCLEOTIDE SEQUENCE</scope>
    <source>
        <strain evidence="6">Expedition CK06-06</strain>
    </source>
</reference>
<dbReference type="PRINTS" id="PR00421">
    <property type="entry name" value="THIOREDOXIN"/>
</dbReference>
<dbReference type="EMBL" id="BARU01010515">
    <property type="protein sequence ID" value="GAH33815.1"/>
    <property type="molecule type" value="Genomic_DNA"/>
</dbReference>
<dbReference type="InterPro" id="IPR005746">
    <property type="entry name" value="Thioredoxin"/>
</dbReference>
<evidence type="ECO:0000256" key="3">
    <source>
        <dbReference type="ARBA" id="ARBA00023157"/>
    </source>
</evidence>
<evidence type="ECO:0000313" key="6">
    <source>
        <dbReference type="EMBL" id="GAH33815.1"/>
    </source>
</evidence>
<dbReference type="InterPro" id="IPR036249">
    <property type="entry name" value="Thioredoxin-like_sf"/>
</dbReference>
<dbReference type="GO" id="GO:0015035">
    <property type="term" value="F:protein-disulfide reductase activity"/>
    <property type="evidence" value="ECO:0007669"/>
    <property type="project" value="InterPro"/>
</dbReference>
<comment type="caution">
    <text evidence="6">The sequence shown here is derived from an EMBL/GenBank/DDBJ whole genome shotgun (WGS) entry which is preliminary data.</text>
</comment>
<evidence type="ECO:0000256" key="2">
    <source>
        <dbReference type="ARBA" id="ARBA00022982"/>
    </source>
</evidence>
<dbReference type="SUPFAM" id="SSF52833">
    <property type="entry name" value="Thioredoxin-like"/>
    <property type="match status" value="1"/>
</dbReference>
<dbReference type="PIRSF" id="PIRSF000077">
    <property type="entry name" value="Thioredoxin"/>
    <property type="match status" value="1"/>
</dbReference>
<sequence length="116" mass="13198">MEQGRPINVGDEDFEREVLKSNVPVVVDFWAPWCRPCLIAAPVLEKIAQEYQGRLKVSKLNVEEGRQTAMKYGIMSIPTLNIYKNGEVVDQIIGITPNYESDLKKKIEPHLEENKG</sequence>